<evidence type="ECO:0000256" key="10">
    <source>
        <dbReference type="SAM" id="MobiDB-lite"/>
    </source>
</evidence>
<comment type="similarity">
    <text evidence="3">Belongs to the claudin family.</text>
</comment>
<evidence type="ECO:0000313" key="13">
    <source>
        <dbReference type="EMBL" id="NXP23458.1"/>
    </source>
</evidence>
<keyword evidence="8 11" id="KW-1133">Transmembrane helix</keyword>
<evidence type="ECO:0000256" key="4">
    <source>
        <dbReference type="ARBA" id="ARBA00022427"/>
    </source>
</evidence>
<feature type="non-terminal residue" evidence="13">
    <location>
        <position position="215"/>
    </location>
</feature>
<keyword evidence="14" id="KW-1185">Reference proteome</keyword>
<keyword evidence="4" id="KW-0796">Tight junction</keyword>
<keyword evidence="7" id="KW-0965">Cell junction</keyword>
<feature type="chain" id="PRO_5029728234" evidence="12">
    <location>
        <begin position="19"/>
        <end position="215"/>
    </location>
</feature>
<feature type="transmembrane region" description="Helical" evidence="11">
    <location>
        <begin position="145"/>
        <end position="165"/>
    </location>
</feature>
<comment type="subcellular location">
    <subcellularLocation>
        <location evidence="1">Cell junction</location>
        <location evidence="1">Tight junction</location>
    </subcellularLocation>
    <subcellularLocation>
        <location evidence="2">Cell membrane</location>
        <topology evidence="2">Multi-pass membrane protein</topology>
    </subcellularLocation>
</comment>
<dbReference type="EMBL" id="VXBX01005270">
    <property type="protein sequence ID" value="NXP23458.1"/>
    <property type="molecule type" value="Genomic_DNA"/>
</dbReference>
<dbReference type="InterPro" id="IPR004031">
    <property type="entry name" value="PMP22/EMP/MP20/Claudin"/>
</dbReference>
<evidence type="ECO:0000256" key="12">
    <source>
        <dbReference type="SAM" id="SignalP"/>
    </source>
</evidence>
<keyword evidence="6 11" id="KW-0812">Transmembrane</keyword>
<dbReference type="PANTHER" id="PTHR12002">
    <property type="entry name" value="CLAUDIN"/>
    <property type="match status" value="1"/>
</dbReference>
<dbReference type="Pfam" id="PF00822">
    <property type="entry name" value="PMP22_Claudin"/>
    <property type="match status" value="1"/>
</dbReference>
<comment type="caution">
    <text evidence="13">The sequence shown here is derived from an EMBL/GenBank/DDBJ whole genome shotgun (WGS) entry which is preliminary data.</text>
</comment>
<evidence type="ECO:0000256" key="6">
    <source>
        <dbReference type="ARBA" id="ARBA00022692"/>
    </source>
</evidence>
<dbReference type="AlphaFoldDB" id="A0A7L1YQL1"/>
<dbReference type="GO" id="GO:0005923">
    <property type="term" value="C:bicellular tight junction"/>
    <property type="evidence" value="ECO:0007669"/>
    <property type="project" value="UniProtKB-SubCell"/>
</dbReference>
<keyword evidence="9 11" id="KW-0472">Membrane</keyword>
<feature type="signal peptide" evidence="12">
    <location>
        <begin position="1"/>
        <end position="18"/>
    </location>
</feature>
<dbReference type="PRINTS" id="PR01077">
    <property type="entry name" value="CLAUDIN"/>
</dbReference>
<feature type="transmembrane region" description="Helical" evidence="11">
    <location>
        <begin position="98"/>
        <end position="120"/>
    </location>
</feature>
<sequence length="215" mass="22483">HWWRVAHAGTGILRAVGCTRRLWVECVWHSTGAFQCQAHRCQLALPPGLRATRTLLVTSCSTSLLACAPAAVGTCCAQGSPAKAPLAASAAYGNTAGLAFVLAGLAFVLAGLLCLVPVSWSTNEVIRDFYQPTLPAGMKYEMGQALYLGFASALLTILGGTLLCVPSCGRGHEVPLQPHSLGGTPSWRPPDAPKGNHAPSMASASHSGYRLSDYV</sequence>
<evidence type="ECO:0000256" key="3">
    <source>
        <dbReference type="ARBA" id="ARBA00008295"/>
    </source>
</evidence>
<evidence type="ECO:0000256" key="11">
    <source>
        <dbReference type="SAM" id="Phobius"/>
    </source>
</evidence>
<dbReference type="GO" id="GO:0005886">
    <property type="term" value="C:plasma membrane"/>
    <property type="evidence" value="ECO:0007669"/>
    <property type="project" value="UniProtKB-SubCell"/>
</dbReference>
<protein>
    <submittedName>
        <fullName evidence="13">CLD14 protein</fullName>
    </submittedName>
</protein>
<dbReference type="PRINTS" id="PR01385">
    <property type="entry name" value="CLAUDIN14"/>
</dbReference>
<proteinExistence type="inferred from homology"/>
<feature type="non-terminal residue" evidence="13">
    <location>
        <position position="1"/>
    </location>
</feature>
<accession>A0A7L1YQL1</accession>
<dbReference type="InterPro" id="IPR006187">
    <property type="entry name" value="Claudin"/>
</dbReference>
<evidence type="ECO:0000256" key="2">
    <source>
        <dbReference type="ARBA" id="ARBA00004651"/>
    </source>
</evidence>
<dbReference type="Proteomes" id="UP000580825">
    <property type="component" value="Unassembled WGS sequence"/>
</dbReference>
<name>A0A7L1YQL1_9PASS</name>
<dbReference type="Gene3D" id="1.20.140.150">
    <property type="match status" value="1"/>
</dbReference>
<reference evidence="13 14" key="1">
    <citation type="submission" date="2019-09" db="EMBL/GenBank/DDBJ databases">
        <title>Bird 10,000 Genomes (B10K) Project - Family phase.</title>
        <authorList>
            <person name="Zhang G."/>
        </authorList>
    </citation>
    <scope>NUCLEOTIDE SEQUENCE [LARGE SCALE GENOMIC DNA]</scope>
    <source>
        <strain evidence="13">B10K-DU-002-46</strain>
        <tissue evidence="13">Muscle</tissue>
    </source>
</reference>
<organism evidence="13 14">
    <name type="scientific">Scytalopus superciliaris</name>
    <dbReference type="NCBI Taxonomy" id="312124"/>
    <lineage>
        <taxon>Eukaryota</taxon>
        <taxon>Metazoa</taxon>
        <taxon>Chordata</taxon>
        <taxon>Craniata</taxon>
        <taxon>Vertebrata</taxon>
        <taxon>Euteleostomi</taxon>
        <taxon>Archelosauria</taxon>
        <taxon>Archosauria</taxon>
        <taxon>Dinosauria</taxon>
        <taxon>Saurischia</taxon>
        <taxon>Theropoda</taxon>
        <taxon>Coelurosauria</taxon>
        <taxon>Aves</taxon>
        <taxon>Neognathae</taxon>
        <taxon>Neoaves</taxon>
        <taxon>Telluraves</taxon>
        <taxon>Australaves</taxon>
        <taxon>Passeriformes</taxon>
        <taxon>Rhinocryptidae</taxon>
        <taxon>Scytalopus</taxon>
    </lineage>
</organism>
<evidence type="ECO:0000256" key="7">
    <source>
        <dbReference type="ARBA" id="ARBA00022949"/>
    </source>
</evidence>
<keyword evidence="12" id="KW-0732">Signal</keyword>
<evidence type="ECO:0000256" key="1">
    <source>
        <dbReference type="ARBA" id="ARBA00004435"/>
    </source>
</evidence>
<evidence type="ECO:0000313" key="14">
    <source>
        <dbReference type="Proteomes" id="UP000580825"/>
    </source>
</evidence>
<feature type="region of interest" description="Disordered" evidence="10">
    <location>
        <begin position="179"/>
        <end position="215"/>
    </location>
</feature>
<dbReference type="GO" id="GO:0005198">
    <property type="term" value="F:structural molecule activity"/>
    <property type="evidence" value="ECO:0007669"/>
    <property type="project" value="InterPro"/>
</dbReference>
<evidence type="ECO:0000256" key="5">
    <source>
        <dbReference type="ARBA" id="ARBA00022475"/>
    </source>
</evidence>
<evidence type="ECO:0000256" key="8">
    <source>
        <dbReference type="ARBA" id="ARBA00022989"/>
    </source>
</evidence>
<gene>
    <name evidence="13" type="primary">Cldn14</name>
    <name evidence="13" type="ORF">SCYSUP_R07415</name>
</gene>
<keyword evidence="5" id="KW-1003">Cell membrane</keyword>
<evidence type="ECO:0000256" key="9">
    <source>
        <dbReference type="ARBA" id="ARBA00023136"/>
    </source>
</evidence>